<feature type="region of interest" description="Disordered" evidence="1">
    <location>
        <begin position="26"/>
        <end position="46"/>
    </location>
</feature>
<comment type="caution">
    <text evidence="2">The sequence shown here is derived from an EMBL/GenBank/DDBJ whole genome shotgun (WGS) entry which is preliminary data.</text>
</comment>
<name>A0AAD4DVR4_9AGAM</name>
<accession>A0AAD4DVR4</accession>
<reference evidence="2" key="1">
    <citation type="journal article" date="2020" name="New Phytol.">
        <title>Comparative genomics reveals dynamic genome evolution in host specialist ectomycorrhizal fungi.</title>
        <authorList>
            <person name="Lofgren L.A."/>
            <person name="Nguyen N.H."/>
            <person name="Vilgalys R."/>
            <person name="Ruytinx J."/>
            <person name="Liao H.L."/>
            <person name="Branco S."/>
            <person name="Kuo A."/>
            <person name="LaButti K."/>
            <person name="Lipzen A."/>
            <person name="Andreopoulos W."/>
            <person name="Pangilinan J."/>
            <person name="Riley R."/>
            <person name="Hundley H."/>
            <person name="Na H."/>
            <person name="Barry K."/>
            <person name="Grigoriev I.V."/>
            <person name="Stajich J.E."/>
            <person name="Kennedy P.G."/>
        </authorList>
    </citation>
    <scope>NUCLEOTIDE SEQUENCE</scope>
    <source>
        <strain evidence="2">FC203</strain>
    </source>
</reference>
<protein>
    <submittedName>
        <fullName evidence="2">Uncharacterized protein</fullName>
    </submittedName>
</protein>
<dbReference type="AlphaFoldDB" id="A0AAD4DVR4"/>
<organism evidence="2 3">
    <name type="scientific">Suillus fuscotomentosus</name>
    <dbReference type="NCBI Taxonomy" id="1912939"/>
    <lineage>
        <taxon>Eukaryota</taxon>
        <taxon>Fungi</taxon>
        <taxon>Dikarya</taxon>
        <taxon>Basidiomycota</taxon>
        <taxon>Agaricomycotina</taxon>
        <taxon>Agaricomycetes</taxon>
        <taxon>Agaricomycetidae</taxon>
        <taxon>Boletales</taxon>
        <taxon>Suillineae</taxon>
        <taxon>Suillaceae</taxon>
        <taxon>Suillus</taxon>
    </lineage>
</organism>
<gene>
    <name evidence="2" type="ORF">F5891DRAFT_1194650</name>
</gene>
<keyword evidence="3" id="KW-1185">Reference proteome</keyword>
<feature type="region of interest" description="Disordered" evidence="1">
    <location>
        <begin position="66"/>
        <end position="88"/>
    </location>
</feature>
<sequence length="543" mass="57671">MLHASTANSSAIARTFTTAGMADVDVEPTTKPNNIMQPSQTSHLPATETEISTPHQAMTLRNTCQKRPISPTSLPVQPLKKQRKMPKSHAILSDTEDKEDQLMKDQEVITVAVRNVKGKARAKDETEDTDTKGRPVLPTIIMTKASETSTSSQLPKRAWDCAGCLQAEVPCLPGIGKRSKKPISTCTCCHKSKLKCRPLIDNAGSKPANTTSQPEIAGKCVTRSTSNAKTTKSTTTSAHTHASALMDAPTPLGSSSAAGPTDTLELSPCVTDCLTSKTADNAFTIAEGNTMPMPYTPVNQTVSLPDHDQVMENTTAEARMTCEVAATSEVAGTTIVDGMAEQRIARLEQQVALLDQATRLQKIELDTTRASLNGLCHAHIPDNPMFPAPTSSRSDITLPPAGGWQQVTDEIINSVIFGSLSHQLQNWPEPGPSAMPGDSISAIMGVAGEMVSPERQWEADLLAQQDVIAGGTDGSESQVTQTLVHSPEVQSITSHLFGASVTPGMAAVQEPLTGGLSELVKGLTVGENFPGRSDSDQQVSTHQ</sequence>
<evidence type="ECO:0000256" key="1">
    <source>
        <dbReference type="SAM" id="MobiDB-lite"/>
    </source>
</evidence>
<feature type="compositionally biased region" description="Low complexity" evidence="1">
    <location>
        <begin position="224"/>
        <end position="240"/>
    </location>
</feature>
<feature type="compositionally biased region" description="Polar residues" evidence="1">
    <location>
        <begin position="30"/>
        <end position="46"/>
    </location>
</feature>
<dbReference type="Proteomes" id="UP001195769">
    <property type="component" value="Unassembled WGS sequence"/>
</dbReference>
<proteinExistence type="predicted"/>
<feature type="compositionally biased region" description="Polar residues" evidence="1">
    <location>
        <begin position="66"/>
        <end position="75"/>
    </location>
</feature>
<dbReference type="EMBL" id="JABBWK010000072">
    <property type="protein sequence ID" value="KAG1894984.1"/>
    <property type="molecule type" value="Genomic_DNA"/>
</dbReference>
<feature type="region of interest" description="Disordered" evidence="1">
    <location>
        <begin position="202"/>
        <end position="240"/>
    </location>
</feature>
<dbReference type="GeneID" id="64662276"/>
<dbReference type="RefSeq" id="XP_041220560.1">
    <property type="nucleotide sequence ID" value="XM_041367978.1"/>
</dbReference>
<evidence type="ECO:0000313" key="2">
    <source>
        <dbReference type="EMBL" id="KAG1894984.1"/>
    </source>
</evidence>
<evidence type="ECO:0000313" key="3">
    <source>
        <dbReference type="Proteomes" id="UP001195769"/>
    </source>
</evidence>